<dbReference type="InParanoid" id="A0A0D0B7P6"/>
<accession>A0A0D0B7P6</accession>
<keyword evidence="2" id="KW-1185">Reference proteome</keyword>
<sequence length="111" mass="12221">MSRTGAVLGSKQCPWSVRGAARRGGDNPTLKGEAGVINDQRDECVHIYIAPSHGYQRTPGCSVHQRVMLTCLCDRTNCSLVPPSELWTDSNCHKHPKISSASRTVNLRRSF</sequence>
<proteinExistence type="predicted"/>
<dbReference type="EMBL" id="KN835239">
    <property type="protein sequence ID" value="KIK42432.1"/>
    <property type="molecule type" value="Genomic_DNA"/>
</dbReference>
<evidence type="ECO:0000313" key="2">
    <source>
        <dbReference type="Proteomes" id="UP000054485"/>
    </source>
</evidence>
<dbReference type="HOGENOM" id="CLU_2160071_0_0_1"/>
<reference evidence="1 2" key="1">
    <citation type="submission" date="2014-04" db="EMBL/GenBank/DDBJ databases">
        <authorList>
            <consortium name="DOE Joint Genome Institute"/>
            <person name="Kuo A."/>
            <person name="Ruytinx J."/>
            <person name="Rineau F."/>
            <person name="Colpaert J."/>
            <person name="Kohler A."/>
            <person name="Nagy L.G."/>
            <person name="Floudas D."/>
            <person name="Copeland A."/>
            <person name="Barry K.W."/>
            <person name="Cichocki N."/>
            <person name="Veneault-Fourrey C."/>
            <person name="LaButti K."/>
            <person name="Lindquist E.A."/>
            <person name="Lipzen A."/>
            <person name="Lundell T."/>
            <person name="Morin E."/>
            <person name="Murat C."/>
            <person name="Sun H."/>
            <person name="Tunlid A."/>
            <person name="Henrissat B."/>
            <person name="Grigoriev I.V."/>
            <person name="Hibbett D.S."/>
            <person name="Martin F."/>
            <person name="Nordberg H.P."/>
            <person name="Cantor M.N."/>
            <person name="Hua S.X."/>
        </authorList>
    </citation>
    <scope>NUCLEOTIDE SEQUENCE [LARGE SCALE GENOMIC DNA]</scope>
    <source>
        <strain evidence="1 2">UH-Slu-Lm8-n1</strain>
    </source>
</reference>
<evidence type="ECO:0000313" key="1">
    <source>
        <dbReference type="EMBL" id="KIK42432.1"/>
    </source>
</evidence>
<dbReference type="AlphaFoldDB" id="A0A0D0B7P6"/>
<dbReference type="Proteomes" id="UP000054485">
    <property type="component" value="Unassembled WGS sequence"/>
</dbReference>
<organism evidence="1 2">
    <name type="scientific">Suillus luteus UH-Slu-Lm8-n1</name>
    <dbReference type="NCBI Taxonomy" id="930992"/>
    <lineage>
        <taxon>Eukaryota</taxon>
        <taxon>Fungi</taxon>
        <taxon>Dikarya</taxon>
        <taxon>Basidiomycota</taxon>
        <taxon>Agaricomycotina</taxon>
        <taxon>Agaricomycetes</taxon>
        <taxon>Agaricomycetidae</taxon>
        <taxon>Boletales</taxon>
        <taxon>Suillineae</taxon>
        <taxon>Suillaceae</taxon>
        <taxon>Suillus</taxon>
    </lineage>
</organism>
<reference evidence="2" key="2">
    <citation type="submission" date="2015-01" db="EMBL/GenBank/DDBJ databases">
        <title>Evolutionary Origins and Diversification of the Mycorrhizal Mutualists.</title>
        <authorList>
            <consortium name="DOE Joint Genome Institute"/>
            <consortium name="Mycorrhizal Genomics Consortium"/>
            <person name="Kohler A."/>
            <person name="Kuo A."/>
            <person name="Nagy L.G."/>
            <person name="Floudas D."/>
            <person name="Copeland A."/>
            <person name="Barry K.W."/>
            <person name="Cichocki N."/>
            <person name="Veneault-Fourrey C."/>
            <person name="LaButti K."/>
            <person name="Lindquist E.A."/>
            <person name="Lipzen A."/>
            <person name="Lundell T."/>
            <person name="Morin E."/>
            <person name="Murat C."/>
            <person name="Riley R."/>
            <person name="Ohm R."/>
            <person name="Sun H."/>
            <person name="Tunlid A."/>
            <person name="Henrissat B."/>
            <person name="Grigoriev I.V."/>
            <person name="Hibbett D.S."/>
            <person name="Martin F."/>
        </authorList>
    </citation>
    <scope>NUCLEOTIDE SEQUENCE [LARGE SCALE GENOMIC DNA]</scope>
    <source>
        <strain evidence="2">UH-Slu-Lm8-n1</strain>
    </source>
</reference>
<name>A0A0D0B7P6_9AGAM</name>
<gene>
    <name evidence="1" type="ORF">CY34DRAFT_143654</name>
</gene>
<protein>
    <submittedName>
        <fullName evidence="1">Uncharacterized protein</fullName>
    </submittedName>
</protein>